<name>A0ABX8SEM8_9ACTN</name>
<evidence type="ECO:0000313" key="3">
    <source>
        <dbReference type="EMBL" id="QXQ15896.1"/>
    </source>
</evidence>
<dbReference type="Pfam" id="PF11611">
    <property type="entry name" value="DUF4352"/>
    <property type="match status" value="1"/>
</dbReference>
<sequence>MSITNKSDSGDRADSPNGKATAIAADSAAPLGTEVRDGKFGFVITGVEPNVPSVGDNPYLEQTAQGKYVLVHVDVTNTSDKPQSYFGDNQKLIDTQGRQFSNDTAAELVMNPNIRFEINPGNRMSTTLAFDVPPDSQPEQIEFHDSMFSDGTAAALN</sequence>
<dbReference type="EMBL" id="CP079105">
    <property type="protein sequence ID" value="QXQ15896.1"/>
    <property type="molecule type" value="Genomic_DNA"/>
</dbReference>
<protein>
    <submittedName>
        <fullName evidence="3">DUF4352 domain-containing protein</fullName>
    </submittedName>
</protein>
<keyword evidence="4" id="KW-1185">Reference proteome</keyword>
<evidence type="ECO:0000259" key="2">
    <source>
        <dbReference type="Pfam" id="PF11611"/>
    </source>
</evidence>
<keyword evidence="1" id="KW-0732">Signal</keyword>
<gene>
    <name evidence="3" type="ORF">KV203_12550</name>
</gene>
<dbReference type="InterPro" id="IPR029051">
    <property type="entry name" value="DUF4352"/>
</dbReference>
<proteinExistence type="predicted"/>
<reference evidence="3" key="1">
    <citation type="submission" date="2021-07" db="EMBL/GenBank/DDBJ databases">
        <title>Candidatus Kaistella beijingensis sp. nov. isolated from a municipal wastewater treatment plant is involved in sludge foaming.</title>
        <authorList>
            <person name="Song Y."/>
            <person name="Liu S.-J."/>
        </authorList>
    </citation>
    <scope>NUCLEOTIDE SEQUENCE</scope>
    <source>
        <strain evidence="3">DSM 43998</strain>
    </source>
</reference>
<feature type="domain" description="DUF4352" evidence="2">
    <location>
        <begin position="31"/>
        <end position="151"/>
    </location>
</feature>
<dbReference type="InterPro" id="IPR029050">
    <property type="entry name" value="Immunoprotect_excell_Ig-like"/>
</dbReference>
<evidence type="ECO:0000256" key="1">
    <source>
        <dbReference type="ARBA" id="ARBA00022729"/>
    </source>
</evidence>
<dbReference type="Proteomes" id="UP000887023">
    <property type="component" value="Chromosome"/>
</dbReference>
<accession>A0ABX8SEM8</accession>
<evidence type="ECO:0000313" key="4">
    <source>
        <dbReference type="Proteomes" id="UP000887023"/>
    </source>
</evidence>
<dbReference type="Gene3D" id="2.60.40.1240">
    <property type="match status" value="1"/>
</dbReference>
<organism evidence="3 4">
    <name type="scientific">Skermania pinensis</name>
    <dbReference type="NCBI Taxonomy" id="39122"/>
    <lineage>
        <taxon>Bacteria</taxon>
        <taxon>Bacillati</taxon>
        <taxon>Actinomycetota</taxon>
        <taxon>Actinomycetes</taxon>
        <taxon>Mycobacteriales</taxon>
        <taxon>Gordoniaceae</taxon>
        <taxon>Skermania</taxon>
    </lineage>
</organism>